<name>A0A1T4PRE2_9BACT</name>
<dbReference type="Pfam" id="PF12890">
    <property type="entry name" value="DHOase"/>
    <property type="match status" value="1"/>
</dbReference>
<dbReference type="OrthoDB" id="9765462at2"/>
<accession>A0A1T4PRE2</accession>
<dbReference type="InterPro" id="IPR024403">
    <property type="entry name" value="DHOase_cat"/>
</dbReference>
<feature type="domain" description="Dihydroorotase catalytic" evidence="2">
    <location>
        <begin position="57"/>
        <end position="237"/>
    </location>
</feature>
<dbReference type="EMBL" id="FUWH01000006">
    <property type="protein sequence ID" value="SJZ93478.1"/>
    <property type="molecule type" value="Genomic_DNA"/>
</dbReference>
<dbReference type="PANTHER" id="PTHR43668">
    <property type="entry name" value="ALLANTOINASE"/>
    <property type="match status" value="1"/>
</dbReference>
<dbReference type="GO" id="GO:0004151">
    <property type="term" value="F:dihydroorotase activity"/>
    <property type="evidence" value="ECO:0007669"/>
    <property type="project" value="InterPro"/>
</dbReference>
<dbReference type="InterPro" id="IPR032466">
    <property type="entry name" value="Metal_Hydrolase"/>
</dbReference>
<reference evidence="3 4" key="1">
    <citation type="submission" date="2017-02" db="EMBL/GenBank/DDBJ databases">
        <authorList>
            <person name="Peterson S.W."/>
        </authorList>
    </citation>
    <scope>NUCLEOTIDE SEQUENCE [LARGE SCALE GENOMIC DNA]</scope>
    <source>
        <strain evidence="3 4">DSM 22335</strain>
    </source>
</reference>
<keyword evidence="4" id="KW-1185">Reference proteome</keyword>
<dbReference type="STRING" id="413434.SAMN04488132_106152"/>
<dbReference type="GO" id="GO:0006221">
    <property type="term" value="P:pyrimidine nucleotide biosynthetic process"/>
    <property type="evidence" value="ECO:0007669"/>
    <property type="project" value="UniProtKB-KW"/>
</dbReference>
<dbReference type="Gene3D" id="3.20.20.140">
    <property type="entry name" value="Metal-dependent hydrolases"/>
    <property type="match status" value="1"/>
</dbReference>
<organism evidence="3 4">
    <name type="scientific">Sediminibacterium ginsengisoli</name>
    <dbReference type="NCBI Taxonomy" id="413434"/>
    <lineage>
        <taxon>Bacteria</taxon>
        <taxon>Pseudomonadati</taxon>
        <taxon>Bacteroidota</taxon>
        <taxon>Chitinophagia</taxon>
        <taxon>Chitinophagales</taxon>
        <taxon>Chitinophagaceae</taxon>
        <taxon>Sediminibacterium</taxon>
    </lineage>
</organism>
<proteinExistence type="predicted"/>
<dbReference type="GO" id="GO:0004038">
    <property type="term" value="F:allantoinase activity"/>
    <property type="evidence" value="ECO:0007669"/>
    <property type="project" value="TreeGrafter"/>
</dbReference>
<dbReference type="GO" id="GO:0046872">
    <property type="term" value="F:metal ion binding"/>
    <property type="evidence" value="ECO:0007669"/>
    <property type="project" value="InterPro"/>
</dbReference>
<keyword evidence="1" id="KW-0665">Pyrimidine biosynthesis</keyword>
<dbReference type="InterPro" id="IPR004722">
    <property type="entry name" value="DHOase"/>
</dbReference>
<evidence type="ECO:0000313" key="3">
    <source>
        <dbReference type="EMBL" id="SJZ93478.1"/>
    </source>
</evidence>
<dbReference type="InterPro" id="IPR011059">
    <property type="entry name" value="Metal-dep_hydrolase_composite"/>
</dbReference>
<dbReference type="CDD" id="cd01317">
    <property type="entry name" value="DHOase_IIa"/>
    <property type="match status" value="1"/>
</dbReference>
<gene>
    <name evidence="3" type="ORF">SAMN04488132_106152</name>
</gene>
<dbReference type="PANTHER" id="PTHR43668:SF2">
    <property type="entry name" value="ALLANTOINASE"/>
    <property type="match status" value="1"/>
</dbReference>
<dbReference type="AlphaFoldDB" id="A0A1T4PRE2"/>
<dbReference type="Gene3D" id="2.30.40.10">
    <property type="entry name" value="Urease, subunit C, domain 1"/>
    <property type="match status" value="1"/>
</dbReference>
<dbReference type="NCBIfam" id="TIGR00857">
    <property type="entry name" value="pyrC_multi"/>
    <property type="match status" value="1"/>
</dbReference>
<dbReference type="InterPro" id="IPR050138">
    <property type="entry name" value="DHOase/Allantoinase_Hydrolase"/>
</dbReference>
<dbReference type="GO" id="GO:0005737">
    <property type="term" value="C:cytoplasm"/>
    <property type="evidence" value="ECO:0007669"/>
    <property type="project" value="TreeGrafter"/>
</dbReference>
<dbReference type="SUPFAM" id="SSF51338">
    <property type="entry name" value="Composite domain of metallo-dependent hydrolases"/>
    <property type="match status" value="1"/>
</dbReference>
<evidence type="ECO:0000313" key="4">
    <source>
        <dbReference type="Proteomes" id="UP000190888"/>
    </source>
</evidence>
<evidence type="ECO:0000256" key="1">
    <source>
        <dbReference type="ARBA" id="ARBA00022975"/>
    </source>
</evidence>
<protein>
    <submittedName>
        <fullName evidence="3">Dihydroorotase</fullName>
    </submittedName>
</protein>
<dbReference type="RefSeq" id="WP_078831726.1">
    <property type="nucleotide sequence ID" value="NZ_FUWH01000006.1"/>
</dbReference>
<dbReference type="Proteomes" id="UP000190888">
    <property type="component" value="Unassembled WGS sequence"/>
</dbReference>
<dbReference type="SUPFAM" id="SSF51556">
    <property type="entry name" value="Metallo-dependent hydrolases"/>
    <property type="match status" value="1"/>
</dbReference>
<dbReference type="GO" id="GO:0006145">
    <property type="term" value="P:purine nucleobase catabolic process"/>
    <property type="evidence" value="ECO:0007669"/>
    <property type="project" value="TreeGrafter"/>
</dbReference>
<sequence length="421" mass="45563">MKILLRQVEIADPASAFNGLVKDILVDGSQIVRVADSIPEQGDETIVDAKGLLASTGWVDSFSHFCDPGLEHRETLQSGAAAAAAGGFTRVFVIPDTKPVVDNKSTVEYIVRASTQLPADIHPIGAVTKKAEGKDLAELYDMRNSGAVAFSDGLHTVQSAGLFLKALQYVKAFSGVLIQVPVDTSINSGGLVNEGIISTRLGLPGLPAIAEEIMIKRDLDLLRYTGSKLHFTGVSTQKGIELIAEARKEGLDITCSVTPYHLFFCDEDIQSYDTNLKVSPPLRSRADMMALREAVTGGHVECIASHHLPQDWDAKTCEFEYAKPGMIGLQTAFAAINTVLPEVSNDRLVKLFSSNARNIFALPELQLAEGQPAELTLFSRNGETVLTKETNRSRSANSPFMDRELKGKVFGIIHKGQLTLN</sequence>
<evidence type="ECO:0000259" key="2">
    <source>
        <dbReference type="Pfam" id="PF12890"/>
    </source>
</evidence>